<evidence type="ECO:0000256" key="1">
    <source>
        <dbReference type="PROSITE-ProRule" id="PRU00339"/>
    </source>
</evidence>
<protein>
    <submittedName>
        <fullName evidence="2">Tetratricopeptide repeat protein</fullName>
    </submittedName>
</protein>
<comment type="caution">
    <text evidence="2">The sequence shown here is derived from an EMBL/GenBank/DDBJ whole genome shotgun (WGS) entry which is preliminary data.</text>
</comment>
<gene>
    <name evidence="2" type="ORF">HH304_03610</name>
</gene>
<evidence type="ECO:0000313" key="2">
    <source>
        <dbReference type="EMBL" id="NMM47472.1"/>
    </source>
</evidence>
<name>A0A848J2S0_9BACT</name>
<dbReference type="SUPFAM" id="SSF48452">
    <property type="entry name" value="TPR-like"/>
    <property type="match status" value="2"/>
</dbReference>
<dbReference type="Pfam" id="PF13181">
    <property type="entry name" value="TPR_8"/>
    <property type="match status" value="1"/>
</dbReference>
<dbReference type="Proteomes" id="UP000559010">
    <property type="component" value="Unassembled WGS sequence"/>
</dbReference>
<dbReference type="InterPro" id="IPR019734">
    <property type="entry name" value="TPR_rpt"/>
</dbReference>
<dbReference type="PANTHER" id="PTHR12558">
    <property type="entry name" value="CELL DIVISION CYCLE 16,23,27"/>
    <property type="match status" value="1"/>
</dbReference>
<evidence type="ECO:0000313" key="3">
    <source>
        <dbReference type="Proteomes" id="UP000559010"/>
    </source>
</evidence>
<dbReference type="PANTHER" id="PTHR12558:SF44">
    <property type="entry name" value="TETRATRICOPEPTIDE REPEAT-CONTAINING PROTEIN"/>
    <property type="match status" value="1"/>
</dbReference>
<keyword evidence="3" id="KW-1185">Reference proteome</keyword>
<feature type="repeat" description="TPR" evidence="1">
    <location>
        <begin position="293"/>
        <end position="326"/>
    </location>
</feature>
<reference evidence="2 3" key="1">
    <citation type="submission" date="2020-04" db="EMBL/GenBank/DDBJ databases">
        <title>Flammeovirgaceae bacterium KN852 isolated from deep sea.</title>
        <authorList>
            <person name="Zhang D.-C."/>
        </authorList>
    </citation>
    <scope>NUCLEOTIDE SEQUENCE [LARGE SCALE GENOMIC DNA]</scope>
    <source>
        <strain evidence="2 3">KN852</strain>
    </source>
</reference>
<dbReference type="InterPro" id="IPR011990">
    <property type="entry name" value="TPR-like_helical_dom_sf"/>
</dbReference>
<dbReference type="Pfam" id="PF13432">
    <property type="entry name" value="TPR_16"/>
    <property type="match status" value="2"/>
</dbReference>
<keyword evidence="1" id="KW-0802">TPR repeat</keyword>
<dbReference type="PROSITE" id="PS50005">
    <property type="entry name" value="TPR"/>
    <property type="match status" value="1"/>
</dbReference>
<accession>A0A848J2S0</accession>
<dbReference type="SMART" id="SM00028">
    <property type="entry name" value="TPR"/>
    <property type="match status" value="5"/>
</dbReference>
<proteinExistence type="predicted"/>
<dbReference type="GO" id="GO:0051301">
    <property type="term" value="P:cell division"/>
    <property type="evidence" value="ECO:0007669"/>
    <property type="project" value="TreeGrafter"/>
</dbReference>
<dbReference type="RefSeq" id="WP_169678094.1">
    <property type="nucleotide sequence ID" value="NZ_JABBNU010000002.1"/>
</dbReference>
<dbReference type="Gene3D" id="1.25.40.10">
    <property type="entry name" value="Tetratricopeptide repeat domain"/>
    <property type="match status" value="2"/>
</dbReference>
<organism evidence="2 3">
    <name type="scientific">Marinigracilibium pacificum</name>
    <dbReference type="NCBI Taxonomy" id="2729599"/>
    <lineage>
        <taxon>Bacteria</taxon>
        <taxon>Pseudomonadati</taxon>
        <taxon>Bacteroidota</taxon>
        <taxon>Cytophagia</taxon>
        <taxon>Cytophagales</taxon>
        <taxon>Flammeovirgaceae</taxon>
        <taxon>Marinigracilibium</taxon>
    </lineage>
</organism>
<dbReference type="AlphaFoldDB" id="A0A848J2S0"/>
<dbReference type="EMBL" id="JABBNU010000002">
    <property type="protein sequence ID" value="NMM47472.1"/>
    <property type="molecule type" value="Genomic_DNA"/>
</dbReference>
<sequence length="393" mass="45031">MKHSILSTLLILLFFNLNGQSLLNEGKLALADNDNEKAEAIFKQVYSNDSSDKQALYYLGYTLYISGKLNEAQSLIDKGLVEDSTNTKLLNLGIKISSKRDFYEKAMDYNIRWCQLDSGNAQAYSSLGNLAAKVKLPGLMMNAWEIALQNNPKDLDLRSRLADLYLELNMPEYADSVVSIGFFQDPDNRRLKKIKAKAAYDLKQYEVVIDVTNEFINEEILNLNMLQLNSFSLYNIGKYEEALPLIESLIENSKPIPALFYLKGVCLKETGQNAEAIKAFEQTIKHSYNDKIGSYYATLGKTYEENGEMNKAIASYKRATEFDTEDIIIYQLARTCDVYYKDKTPALNYYSMYAERFDTLENRAYHEFALQRISEIKENRFMEAKEISPNIID</sequence>